<keyword evidence="1" id="KW-0812">Transmembrane</keyword>
<protein>
    <recommendedName>
        <fullName evidence="4">Replication restart DNA helicase PriA</fullName>
    </recommendedName>
</protein>
<comment type="caution">
    <text evidence="2">The sequence shown here is derived from an EMBL/GenBank/DDBJ whole genome shotgun (WGS) entry which is preliminary data.</text>
</comment>
<sequence>MESVEYKCPNCNADLKFNPTSQKLECEYCLSAFTVDEIKKLCATTENSIPQEAVQVQEDFANHTHLYRCKSCGAEIMADDQLTATFCYYCHNPVILAGKMGGDFKPDKVIGFKLTRDNAIACFKKWVGKRWFVPKDFKSQQQLEKLTGLYVPFWLADCHVNVDVRAIGKKLRHWVSGNYSYTETKEFRITRVGGMLTKGIPADGETKIEDLLMEAIEPYDYRELKDFSMSYLSGFYADKYDVDKAAVFPRIRVRSNQACSAYVRSTISGYSSIIPSSEQYNISNTDWRYTLLPVWFMSYKYKDKIYEFAINGQTGKLAGTPPLSKGRLGLLCAAIGAALSAIIIVVGGGIF</sequence>
<evidence type="ECO:0008006" key="4">
    <source>
        <dbReference type="Google" id="ProtNLM"/>
    </source>
</evidence>
<dbReference type="OrthoDB" id="3182597at2"/>
<evidence type="ECO:0000313" key="3">
    <source>
        <dbReference type="Proteomes" id="UP000245720"/>
    </source>
</evidence>
<keyword evidence="1" id="KW-1133">Transmembrane helix</keyword>
<evidence type="ECO:0000313" key="2">
    <source>
        <dbReference type="EMBL" id="PWJ10603.1"/>
    </source>
</evidence>
<dbReference type="AlphaFoldDB" id="A0A315XVP9"/>
<dbReference type="PANTHER" id="PTHR37826">
    <property type="entry name" value="FLOTILLIN BAND_7_5 DOMAIN PROTEIN"/>
    <property type="match status" value="1"/>
</dbReference>
<dbReference type="EMBL" id="QGDI01000013">
    <property type="protein sequence ID" value="PWJ10603.1"/>
    <property type="molecule type" value="Genomic_DNA"/>
</dbReference>
<reference evidence="2 3" key="1">
    <citation type="submission" date="2018-05" db="EMBL/GenBank/DDBJ databases">
        <title>The Hungate 1000. A catalogue of reference genomes from the rumen microbiome.</title>
        <authorList>
            <person name="Kelly W."/>
        </authorList>
    </citation>
    <scope>NUCLEOTIDE SEQUENCE [LARGE SCALE GENOMIC DNA]</scope>
    <source>
        <strain evidence="2 3">SAb67</strain>
    </source>
</reference>
<dbReference type="Gene3D" id="2.20.28.30">
    <property type="entry name" value="RNA polymerase ii, chain L"/>
    <property type="match status" value="2"/>
</dbReference>
<keyword evidence="1" id="KW-0472">Membrane</keyword>
<gene>
    <name evidence="2" type="ORF">IE37_02961</name>
</gene>
<organism evidence="2 3">
    <name type="scientific">Ruminococcus flavefaciens</name>
    <dbReference type="NCBI Taxonomy" id="1265"/>
    <lineage>
        <taxon>Bacteria</taxon>
        <taxon>Bacillati</taxon>
        <taxon>Bacillota</taxon>
        <taxon>Clostridia</taxon>
        <taxon>Eubacteriales</taxon>
        <taxon>Oscillospiraceae</taxon>
        <taxon>Ruminococcus</taxon>
    </lineage>
</organism>
<dbReference type="RefSeq" id="WP_109727652.1">
    <property type="nucleotide sequence ID" value="NZ_QGDI01000013.1"/>
</dbReference>
<accession>A0A315XVP9</accession>
<name>A0A315XVP9_RUMFL</name>
<proteinExistence type="predicted"/>
<dbReference type="PANTHER" id="PTHR37826:SF3">
    <property type="entry name" value="J DOMAIN-CONTAINING PROTEIN"/>
    <property type="match status" value="1"/>
</dbReference>
<dbReference type="Proteomes" id="UP000245720">
    <property type="component" value="Unassembled WGS sequence"/>
</dbReference>
<evidence type="ECO:0000256" key="1">
    <source>
        <dbReference type="SAM" id="Phobius"/>
    </source>
</evidence>
<feature type="transmembrane region" description="Helical" evidence="1">
    <location>
        <begin position="328"/>
        <end position="350"/>
    </location>
</feature>
<dbReference type="STRING" id="1265.SAMN02910280_2163"/>